<evidence type="ECO:0000313" key="3">
    <source>
        <dbReference type="Proteomes" id="UP000031189"/>
    </source>
</evidence>
<dbReference type="AlphaFoldDB" id="A0A0B3WPE0"/>
<evidence type="ECO:0000256" key="1">
    <source>
        <dbReference type="SAM" id="Phobius"/>
    </source>
</evidence>
<accession>A0A0B3WPE0</accession>
<feature type="transmembrane region" description="Helical" evidence="1">
    <location>
        <begin position="66"/>
        <end position="83"/>
    </location>
</feature>
<sequence length="84" mass="9456">MFKNKEYNSWVVVVIIILLSYIFMTICILLAALALEVFLIQVSFAMILFSLLLEVFKFVEEVINDILMAIVFGGILLGIGVVLL</sequence>
<comment type="caution">
    <text evidence="2">The sequence shown here is derived from an EMBL/GenBank/DDBJ whole genome shotgun (WGS) entry which is preliminary data.</text>
</comment>
<keyword evidence="1" id="KW-0472">Membrane</keyword>
<feature type="transmembrane region" description="Helical" evidence="1">
    <location>
        <begin position="7"/>
        <end position="32"/>
    </location>
</feature>
<organism evidence="2 3">
    <name type="scientific">Terrisporobacter othiniensis</name>
    <dbReference type="NCBI Taxonomy" id="1577792"/>
    <lineage>
        <taxon>Bacteria</taxon>
        <taxon>Bacillati</taxon>
        <taxon>Bacillota</taxon>
        <taxon>Clostridia</taxon>
        <taxon>Peptostreptococcales</taxon>
        <taxon>Peptostreptococcaceae</taxon>
        <taxon>Terrisporobacter</taxon>
    </lineage>
</organism>
<keyword evidence="3" id="KW-1185">Reference proteome</keyword>
<name>A0A0B3WPE0_9FIRM</name>
<dbReference type="Proteomes" id="UP000031189">
    <property type="component" value="Unassembled WGS sequence"/>
</dbReference>
<protein>
    <submittedName>
        <fullName evidence="2">Uncharacterized protein</fullName>
    </submittedName>
</protein>
<evidence type="ECO:0000313" key="2">
    <source>
        <dbReference type="EMBL" id="KHS56380.1"/>
    </source>
</evidence>
<proteinExistence type="predicted"/>
<feature type="transmembrane region" description="Helical" evidence="1">
    <location>
        <begin position="38"/>
        <end position="59"/>
    </location>
</feature>
<dbReference type="InterPro" id="IPR003740">
    <property type="entry name" value="YitT"/>
</dbReference>
<dbReference type="EMBL" id="JWHR01000113">
    <property type="protein sequence ID" value="KHS56380.1"/>
    <property type="molecule type" value="Genomic_DNA"/>
</dbReference>
<dbReference type="Pfam" id="PF02588">
    <property type="entry name" value="YitT_membrane"/>
    <property type="match status" value="1"/>
</dbReference>
<keyword evidence="1" id="KW-0812">Transmembrane</keyword>
<keyword evidence="1" id="KW-1133">Transmembrane helix</keyword>
<reference evidence="2 3" key="1">
    <citation type="submission" date="2014-12" db="EMBL/GenBank/DDBJ databases">
        <title>Draft genome sequence of Terrisporobacter sp. 08-306576, isolated from the blood culture of a bacteremia patient.</title>
        <authorList>
            <person name="Lund L.C."/>
            <person name="Sydenham T.V."/>
            <person name="Hogh S.V."/>
            <person name="Skov M.N."/>
            <person name="Kemp M."/>
            <person name="Justesen U.S."/>
        </authorList>
    </citation>
    <scope>NUCLEOTIDE SEQUENCE [LARGE SCALE GENOMIC DNA]</scope>
    <source>
        <strain evidence="2 3">08-306576</strain>
    </source>
</reference>
<gene>
    <name evidence="2" type="ORF">QX51_14115</name>
</gene>